<reference evidence="3" key="2">
    <citation type="journal article" date="2007" name="Science">
        <title>Draft genome sequence of the sexually transmitted pathogen Trichomonas vaginalis.</title>
        <authorList>
            <person name="Carlton J.M."/>
            <person name="Hirt R.P."/>
            <person name="Silva J.C."/>
            <person name="Delcher A.L."/>
            <person name="Schatz M."/>
            <person name="Zhao Q."/>
            <person name="Wortman J.R."/>
            <person name="Bidwell S.L."/>
            <person name="Alsmark U.C.M."/>
            <person name="Besteiro S."/>
            <person name="Sicheritz-Ponten T."/>
            <person name="Noel C.J."/>
            <person name="Dacks J.B."/>
            <person name="Foster P.G."/>
            <person name="Simillion C."/>
            <person name="Van de Peer Y."/>
            <person name="Miranda-Saavedra D."/>
            <person name="Barton G.J."/>
            <person name="Westrop G.D."/>
            <person name="Mueller S."/>
            <person name="Dessi D."/>
            <person name="Fiori P.L."/>
            <person name="Ren Q."/>
            <person name="Paulsen I."/>
            <person name="Zhang H."/>
            <person name="Bastida-Corcuera F.D."/>
            <person name="Simoes-Barbosa A."/>
            <person name="Brown M.T."/>
            <person name="Hayes R.D."/>
            <person name="Mukherjee M."/>
            <person name="Okumura C.Y."/>
            <person name="Schneider R."/>
            <person name="Smith A.J."/>
            <person name="Vanacova S."/>
            <person name="Villalvazo M."/>
            <person name="Haas B.J."/>
            <person name="Pertea M."/>
            <person name="Feldblyum T.V."/>
            <person name="Utterback T.R."/>
            <person name="Shu C.L."/>
            <person name="Osoegawa K."/>
            <person name="de Jong P.J."/>
            <person name="Hrdy I."/>
            <person name="Horvathova L."/>
            <person name="Zubacova Z."/>
            <person name="Dolezal P."/>
            <person name="Malik S.B."/>
            <person name="Logsdon J.M. Jr."/>
            <person name="Henze K."/>
            <person name="Gupta A."/>
            <person name="Wang C.C."/>
            <person name="Dunne R.L."/>
            <person name="Upcroft J.A."/>
            <person name="Upcroft P."/>
            <person name="White O."/>
            <person name="Salzberg S.L."/>
            <person name="Tang P."/>
            <person name="Chiu C.-H."/>
            <person name="Lee Y.-S."/>
            <person name="Embley T.M."/>
            <person name="Coombs G.H."/>
            <person name="Mottram J.C."/>
            <person name="Tachezy J."/>
            <person name="Fraser-Liggett C.M."/>
            <person name="Johnson P.J."/>
        </authorList>
    </citation>
    <scope>NUCLEOTIDE SEQUENCE [LARGE SCALE GENOMIC DNA]</scope>
    <source>
        <strain evidence="3">G3</strain>
    </source>
</reference>
<protein>
    <recommendedName>
        <fullName evidence="2">RRM domain-containing protein</fullName>
    </recommendedName>
</protein>
<organism evidence="3 4">
    <name type="scientific">Trichomonas vaginalis (strain ATCC PRA-98 / G3)</name>
    <dbReference type="NCBI Taxonomy" id="412133"/>
    <lineage>
        <taxon>Eukaryota</taxon>
        <taxon>Metamonada</taxon>
        <taxon>Parabasalia</taxon>
        <taxon>Trichomonadida</taxon>
        <taxon>Trichomonadidae</taxon>
        <taxon>Trichomonas</taxon>
    </lineage>
</organism>
<dbReference type="PROSITE" id="PS50102">
    <property type="entry name" value="RRM"/>
    <property type="match status" value="1"/>
</dbReference>
<evidence type="ECO:0000313" key="3">
    <source>
        <dbReference type="EMBL" id="EAX98782.1"/>
    </source>
</evidence>
<dbReference type="AlphaFoldDB" id="A2F8I9"/>
<dbReference type="VEuPathDB" id="TrichDB:TVAGG3_0903290"/>
<name>A2F8I9_TRIV3</name>
<dbReference type="InParanoid" id="A2F8I9"/>
<dbReference type="RefSeq" id="XP_001311712.1">
    <property type="nucleotide sequence ID" value="XM_001311711.1"/>
</dbReference>
<gene>
    <name evidence="3" type="ORF">TVAG_492730</name>
</gene>
<dbReference type="EMBL" id="DS113662">
    <property type="protein sequence ID" value="EAX98782.1"/>
    <property type="molecule type" value="Genomic_DNA"/>
</dbReference>
<dbReference type="Gene3D" id="3.30.70.330">
    <property type="match status" value="1"/>
</dbReference>
<dbReference type="KEGG" id="tva:4756583"/>
<dbReference type="InterPro" id="IPR000504">
    <property type="entry name" value="RRM_dom"/>
</dbReference>
<accession>A2F8I9</accession>
<dbReference type="SMART" id="SM00360">
    <property type="entry name" value="RRM"/>
    <property type="match status" value="1"/>
</dbReference>
<dbReference type="GO" id="GO:0003723">
    <property type="term" value="F:RNA binding"/>
    <property type="evidence" value="ECO:0007669"/>
    <property type="project" value="UniProtKB-UniRule"/>
</dbReference>
<evidence type="ECO:0000256" key="1">
    <source>
        <dbReference type="PROSITE-ProRule" id="PRU00176"/>
    </source>
</evidence>
<reference evidence="3" key="1">
    <citation type="submission" date="2006-10" db="EMBL/GenBank/DDBJ databases">
        <authorList>
            <person name="Amadeo P."/>
            <person name="Zhao Q."/>
            <person name="Wortman J."/>
            <person name="Fraser-Liggett C."/>
            <person name="Carlton J."/>
        </authorList>
    </citation>
    <scope>NUCLEOTIDE SEQUENCE</scope>
    <source>
        <strain evidence="3">G3</strain>
    </source>
</reference>
<evidence type="ECO:0000259" key="2">
    <source>
        <dbReference type="PROSITE" id="PS50102"/>
    </source>
</evidence>
<dbReference type="Proteomes" id="UP000001542">
    <property type="component" value="Unassembled WGS sequence"/>
</dbReference>
<proteinExistence type="predicted"/>
<dbReference type="SUPFAM" id="SSF54928">
    <property type="entry name" value="RNA-binding domain, RBD"/>
    <property type="match status" value="1"/>
</dbReference>
<keyword evidence="4" id="KW-1185">Reference proteome</keyword>
<dbReference type="InterPro" id="IPR035979">
    <property type="entry name" value="RBD_domain_sf"/>
</dbReference>
<keyword evidence="1" id="KW-0694">RNA-binding</keyword>
<dbReference type="VEuPathDB" id="TrichDB:TVAG_492730"/>
<dbReference type="InterPro" id="IPR012677">
    <property type="entry name" value="Nucleotide-bd_a/b_plait_sf"/>
</dbReference>
<sequence>MQFPNPLLEMKIEKRIERSMKYIRPDSTLTNKDDFVNTLKDLLLQSSSIQEYEAKITPYIKSPDIFAQRIFETYTNQSFITENKLDIFSYAPKLKYFSNNHSYIVYVAGLEPFQNEPMEIYKEFINFGEIVAITTDIENNYALVQFKTAESCFSAVTSQKKFFYNDFIKVGYATNLEDYMEDQTHEHSEDLHKRAQSIHDFAAKLRKERNIKN</sequence>
<dbReference type="SMR" id="A2F8I9"/>
<evidence type="ECO:0000313" key="4">
    <source>
        <dbReference type="Proteomes" id="UP000001542"/>
    </source>
</evidence>
<feature type="domain" description="RRM" evidence="2">
    <location>
        <begin position="103"/>
        <end position="175"/>
    </location>
</feature>